<organism evidence="2 3">
    <name type="scientific">Undibacterium fentianense</name>
    <dbReference type="NCBI Taxonomy" id="2828728"/>
    <lineage>
        <taxon>Bacteria</taxon>
        <taxon>Pseudomonadati</taxon>
        <taxon>Pseudomonadota</taxon>
        <taxon>Betaproteobacteria</taxon>
        <taxon>Burkholderiales</taxon>
        <taxon>Oxalobacteraceae</taxon>
        <taxon>Undibacterium</taxon>
    </lineage>
</organism>
<evidence type="ECO:0008006" key="4">
    <source>
        <dbReference type="Google" id="ProtNLM"/>
    </source>
</evidence>
<keyword evidence="1" id="KW-0732">Signal</keyword>
<protein>
    <recommendedName>
        <fullName evidence="4">Outer membrane protein</fullName>
    </recommendedName>
</protein>
<accession>A0A941ICK6</accession>
<reference evidence="2" key="1">
    <citation type="submission" date="2021-04" db="EMBL/GenBank/DDBJ databases">
        <title>novel species isolated from subtropical streams in China.</title>
        <authorList>
            <person name="Lu H."/>
        </authorList>
    </citation>
    <scope>NUCLEOTIDE SEQUENCE</scope>
    <source>
        <strain evidence="2">FT137W</strain>
    </source>
</reference>
<sequence>MMKRIVYQAPACCLLIIAGHVHAQNWAPDTLNASRTYVRSPALLTAFSTNQNIELASPYNVTLSTNERDKRGLLLNQWSSTKFHYSKNQELDFGLDLNVSRLLDPFENAGRDVPSKLISSVSTSAFLNYRLNPNYSLNGEFRFGTGFEKGSKLTLAAKANKIFSKRHQLTAVFSVNWHHNATVPQSNFGALDWRGLQGATALANNKFNRTELQLGGSWNWTLDTNWSISTGISARHTLNSSTRNPFMTQRSPVTIFSVATYRF</sequence>
<gene>
    <name evidence="2" type="ORF">KDM90_03120</name>
</gene>
<comment type="caution">
    <text evidence="2">The sequence shown here is derived from an EMBL/GenBank/DDBJ whole genome shotgun (WGS) entry which is preliminary data.</text>
</comment>
<name>A0A941ICK6_9BURK</name>
<evidence type="ECO:0000313" key="2">
    <source>
        <dbReference type="EMBL" id="MBR7798978.1"/>
    </source>
</evidence>
<feature type="signal peptide" evidence="1">
    <location>
        <begin position="1"/>
        <end position="23"/>
    </location>
</feature>
<evidence type="ECO:0000313" key="3">
    <source>
        <dbReference type="Proteomes" id="UP000678545"/>
    </source>
</evidence>
<dbReference type="Proteomes" id="UP000678545">
    <property type="component" value="Unassembled WGS sequence"/>
</dbReference>
<keyword evidence="3" id="KW-1185">Reference proteome</keyword>
<proteinExistence type="predicted"/>
<dbReference type="EMBL" id="JAGSPJ010000001">
    <property type="protein sequence ID" value="MBR7798978.1"/>
    <property type="molecule type" value="Genomic_DNA"/>
</dbReference>
<feature type="chain" id="PRO_5037122203" description="Outer membrane protein" evidence="1">
    <location>
        <begin position="24"/>
        <end position="263"/>
    </location>
</feature>
<evidence type="ECO:0000256" key="1">
    <source>
        <dbReference type="SAM" id="SignalP"/>
    </source>
</evidence>
<dbReference type="AlphaFoldDB" id="A0A941ICK6"/>
<dbReference type="RefSeq" id="WP_212674092.1">
    <property type="nucleotide sequence ID" value="NZ_JAGSPJ010000001.1"/>
</dbReference>